<dbReference type="InterPro" id="IPR027417">
    <property type="entry name" value="P-loop_NTPase"/>
</dbReference>
<dbReference type="Proteomes" id="UP000249185">
    <property type="component" value="Unassembled WGS sequence"/>
</dbReference>
<comment type="caution">
    <text evidence="7">The sequence shown here is derived from an EMBL/GenBank/DDBJ whole genome shotgun (WGS) entry which is preliminary data.</text>
</comment>
<keyword evidence="4" id="KW-1278">Translocase</keyword>
<sequence length="265" mass="26653">MTLGHGRVEIVRDASLEARPGAVLALCGPNGSGKTTLLSALAGDLAPWQGRVTLGGSDLSALRPAALARGRAVLEQSPSLSADFDVATLAALGIPREVPPGAAREIVAAALAAVDLAERAGVSVARLSGGQRHRAHLARALAQLAAGRGLGAGHALLLDEPTASLDVAHQIGVMRAARGAAREGAAVVVVLHDLNLAAAFADRIALMAEGRIVTEGAPAEVLTEAGLSALYGTPLRVDRAGGVLRVTPDFAAGMADRGPPYATAP</sequence>
<dbReference type="InterPro" id="IPR003439">
    <property type="entry name" value="ABC_transporter-like_ATP-bd"/>
</dbReference>
<comment type="function">
    <text evidence="5">Part of the ABC transporter complex HmuTUV involved in hemin import. Responsible for energy coupling to the transport system.</text>
</comment>
<protein>
    <submittedName>
        <fullName evidence="7">Iron ABC transporter</fullName>
    </submittedName>
</protein>
<dbReference type="InterPro" id="IPR003593">
    <property type="entry name" value="AAA+_ATPase"/>
</dbReference>
<name>A0A2W5NDZ6_RHOSU</name>
<dbReference type="SUPFAM" id="SSF52540">
    <property type="entry name" value="P-loop containing nucleoside triphosphate hydrolases"/>
    <property type="match status" value="1"/>
</dbReference>
<evidence type="ECO:0000256" key="2">
    <source>
        <dbReference type="ARBA" id="ARBA00022741"/>
    </source>
</evidence>
<accession>A0A2W5NDZ6</accession>
<dbReference type="SMART" id="SM00382">
    <property type="entry name" value="AAA"/>
    <property type="match status" value="1"/>
</dbReference>
<evidence type="ECO:0000256" key="3">
    <source>
        <dbReference type="ARBA" id="ARBA00022840"/>
    </source>
</evidence>
<organism evidence="7 8">
    <name type="scientific">Rhodovulum sulfidophilum</name>
    <name type="common">Rhodobacter sulfidophilus</name>
    <dbReference type="NCBI Taxonomy" id="35806"/>
    <lineage>
        <taxon>Bacteria</taxon>
        <taxon>Pseudomonadati</taxon>
        <taxon>Pseudomonadota</taxon>
        <taxon>Alphaproteobacteria</taxon>
        <taxon>Rhodobacterales</taxon>
        <taxon>Paracoccaceae</taxon>
        <taxon>Rhodovulum</taxon>
    </lineage>
</organism>
<evidence type="ECO:0000256" key="5">
    <source>
        <dbReference type="ARBA" id="ARBA00037066"/>
    </source>
</evidence>
<dbReference type="GO" id="GO:0005524">
    <property type="term" value="F:ATP binding"/>
    <property type="evidence" value="ECO:0007669"/>
    <property type="project" value="UniProtKB-KW"/>
</dbReference>
<dbReference type="Gene3D" id="3.40.50.300">
    <property type="entry name" value="P-loop containing nucleotide triphosphate hydrolases"/>
    <property type="match status" value="1"/>
</dbReference>
<dbReference type="Pfam" id="PF00005">
    <property type="entry name" value="ABC_tran"/>
    <property type="match status" value="1"/>
</dbReference>
<keyword evidence="3" id="KW-0067">ATP-binding</keyword>
<dbReference type="PANTHER" id="PTHR42794:SF1">
    <property type="entry name" value="HEMIN IMPORT ATP-BINDING PROTEIN HMUV"/>
    <property type="match status" value="1"/>
</dbReference>
<evidence type="ECO:0000259" key="6">
    <source>
        <dbReference type="PROSITE" id="PS50893"/>
    </source>
</evidence>
<reference evidence="7 8" key="1">
    <citation type="submission" date="2017-08" db="EMBL/GenBank/DDBJ databases">
        <title>Infants hospitalized years apart are colonized by the same room-sourced microbial strains.</title>
        <authorList>
            <person name="Brooks B."/>
            <person name="Olm M.R."/>
            <person name="Firek B.A."/>
            <person name="Baker R."/>
            <person name="Thomas B.C."/>
            <person name="Morowitz M.J."/>
            <person name="Banfield J.F."/>
        </authorList>
    </citation>
    <scope>NUCLEOTIDE SEQUENCE [LARGE SCALE GENOMIC DNA]</scope>
    <source>
        <strain evidence="7">S2_005_002_R2_34</strain>
    </source>
</reference>
<keyword evidence="2" id="KW-0547">Nucleotide-binding</keyword>
<dbReference type="PANTHER" id="PTHR42794">
    <property type="entry name" value="HEMIN IMPORT ATP-BINDING PROTEIN HMUV"/>
    <property type="match status" value="1"/>
</dbReference>
<feature type="domain" description="ABC transporter" evidence="6">
    <location>
        <begin position="1"/>
        <end position="234"/>
    </location>
</feature>
<dbReference type="GO" id="GO:0016887">
    <property type="term" value="F:ATP hydrolysis activity"/>
    <property type="evidence" value="ECO:0007669"/>
    <property type="project" value="InterPro"/>
</dbReference>
<evidence type="ECO:0000313" key="7">
    <source>
        <dbReference type="EMBL" id="PZQ51701.1"/>
    </source>
</evidence>
<keyword evidence="1" id="KW-0813">Transport</keyword>
<dbReference type="EMBL" id="QFPW01000002">
    <property type="protein sequence ID" value="PZQ51701.1"/>
    <property type="molecule type" value="Genomic_DNA"/>
</dbReference>
<proteinExistence type="predicted"/>
<dbReference type="AlphaFoldDB" id="A0A2W5NDZ6"/>
<evidence type="ECO:0000256" key="1">
    <source>
        <dbReference type="ARBA" id="ARBA00022448"/>
    </source>
</evidence>
<evidence type="ECO:0000313" key="8">
    <source>
        <dbReference type="Proteomes" id="UP000249185"/>
    </source>
</evidence>
<gene>
    <name evidence="7" type="ORF">DI556_03960</name>
</gene>
<evidence type="ECO:0000256" key="4">
    <source>
        <dbReference type="ARBA" id="ARBA00022967"/>
    </source>
</evidence>
<dbReference type="PROSITE" id="PS50893">
    <property type="entry name" value="ABC_TRANSPORTER_2"/>
    <property type="match status" value="1"/>
</dbReference>